<dbReference type="EMBL" id="JBHMAX010000033">
    <property type="protein sequence ID" value="MFB9733370.1"/>
    <property type="molecule type" value="Genomic_DNA"/>
</dbReference>
<dbReference type="Pfam" id="PF03808">
    <property type="entry name" value="Glyco_tran_WecG"/>
    <property type="match status" value="1"/>
</dbReference>
<name>A0ABV5V6B7_9MICO</name>
<evidence type="ECO:0000313" key="4">
    <source>
        <dbReference type="Proteomes" id="UP001589613"/>
    </source>
</evidence>
<keyword evidence="4" id="KW-1185">Reference proteome</keyword>
<organism evidence="3 4">
    <name type="scientific">Ornithinimicrobium kibberense</name>
    <dbReference type="NCBI Taxonomy" id="282060"/>
    <lineage>
        <taxon>Bacteria</taxon>
        <taxon>Bacillati</taxon>
        <taxon>Actinomycetota</taxon>
        <taxon>Actinomycetes</taxon>
        <taxon>Micrococcales</taxon>
        <taxon>Ornithinimicrobiaceae</taxon>
        <taxon>Ornithinimicrobium</taxon>
    </lineage>
</organism>
<dbReference type="PANTHER" id="PTHR34136">
    <property type="match status" value="1"/>
</dbReference>
<reference evidence="3 4" key="1">
    <citation type="submission" date="2024-09" db="EMBL/GenBank/DDBJ databases">
        <authorList>
            <person name="Sun Q."/>
            <person name="Mori K."/>
        </authorList>
    </citation>
    <scope>NUCLEOTIDE SEQUENCE [LARGE SCALE GENOMIC DNA]</scope>
    <source>
        <strain evidence="3 4">JCM 12763</strain>
    </source>
</reference>
<dbReference type="InterPro" id="IPR004629">
    <property type="entry name" value="WecG_TagA_CpsF"/>
</dbReference>
<evidence type="ECO:0000256" key="1">
    <source>
        <dbReference type="ARBA" id="ARBA00022676"/>
    </source>
</evidence>
<comment type="caution">
    <text evidence="3">The sequence shown here is derived from an EMBL/GenBank/DDBJ whole genome shotgun (WGS) entry which is preliminary data.</text>
</comment>
<keyword evidence="2" id="KW-0808">Transferase</keyword>
<keyword evidence="1" id="KW-0328">Glycosyltransferase</keyword>
<dbReference type="CDD" id="cd06533">
    <property type="entry name" value="Glyco_transf_WecG_TagA"/>
    <property type="match status" value="1"/>
</dbReference>
<dbReference type="PANTHER" id="PTHR34136:SF1">
    <property type="entry name" value="UDP-N-ACETYL-D-MANNOSAMINURONIC ACID TRANSFERASE"/>
    <property type="match status" value="1"/>
</dbReference>
<sequence>MTEKQTVEAVLDELRQGRGGWLVTPNIDILQRSRDATLRELVNSANLVVCDGMPVIWAARLAGTPLPERVTGSSLIWTLTAGAAREGHRVFLLGAADGVAELAAHQLNARHPGAEVVVGVYSPPLGFERSAEQMALLTERLHGAHPAIVFCGFGFPKQERLIQGILEEFPGVWFVGCGGAIDMAAERIPRAPTLLQRVGLEWAYRLVREPRRLARRYLLDDLPFALLLLMGTTTTGIRTRAHRVHLRGNALAA</sequence>
<dbReference type="RefSeq" id="WP_202876700.1">
    <property type="nucleotide sequence ID" value="NZ_JBHMAX010000033.1"/>
</dbReference>
<gene>
    <name evidence="3" type="ORF">ACFFN0_15080</name>
</gene>
<dbReference type="NCBIfam" id="TIGR00696">
    <property type="entry name" value="wecG_tagA_cpsF"/>
    <property type="match status" value="1"/>
</dbReference>
<evidence type="ECO:0000256" key="2">
    <source>
        <dbReference type="ARBA" id="ARBA00022679"/>
    </source>
</evidence>
<dbReference type="Proteomes" id="UP001589613">
    <property type="component" value="Unassembled WGS sequence"/>
</dbReference>
<accession>A0ABV5V6B7</accession>
<protein>
    <submittedName>
        <fullName evidence="3">WecB/TagA/CpsF family glycosyltransferase</fullName>
    </submittedName>
</protein>
<proteinExistence type="predicted"/>
<evidence type="ECO:0000313" key="3">
    <source>
        <dbReference type="EMBL" id="MFB9733370.1"/>
    </source>
</evidence>